<dbReference type="InterPro" id="IPR003439">
    <property type="entry name" value="ABC_transporter-like_ATP-bd"/>
</dbReference>
<dbReference type="PANTHER" id="PTHR43790:SF9">
    <property type="entry name" value="GALACTOFURANOSE TRANSPORTER ATP-BINDING PROTEIN YTFR"/>
    <property type="match status" value="1"/>
</dbReference>
<dbReference type="PANTHER" id="PTHR43790">
    <property type="entry name" value="CARBOHYDRATE TRANSPORT ATP-BINDING PROTEIN MG119-RELATED"/>
    <property type="match status" value="1"/>
</dbReference>
<dbReference type="CDD" id="cd03216">
    <property type="entry name" value="ABC_Carb_Monos_I"/>
    <property type="match status" value="1"/>
</dbReference>
<protein>
    <submittedName>
        <fullName evidence="6">Sugar ABC transporter ATP-binding protein</fullName>
    </submittedName>
</protein>
<evidence type="ECO:0000256" key="2">
    <source>
        <dbReference type="ARBA" id="ARBA00022737"/>
    </source>
</evidence>
<dbReference type="SUPFAM" id="SSF52540">
    <property type="entry name" value="P-loop containing nucleoside triphosphate hydrolases"/>
    <property type="match status" value="2"/>
</dbReference>
<dbReference type="InterPro" id="IPR050107">
    <property type="entry name" value="ABC_carbohydrate_import_ATPase"/>
</dbReference>
<dbReference type="Proteomes" id="UP001407405">
    <property type="component" value="Unassembled WGS sequence"/>
</dbReference>
<dbReference type="InterPro" id="IPR017871">
    <property type="entry name" value="ABC_transporter-like_CS"/>
</dbReference>
<dbReference type="RefSeq" id="WP_343185219.1">
    <property type="nucleotide sequence ID" value="NZ_JBCITM010000004.1"/>
</dbReference>
<proteinExistence type="predicted"/>
<dbReference type="InterPro" id="IPR003593">
    <property type="entry name" value="AAA+_ATPase"/>
</dbReference>
<comment type="caution">
    <text evidence="6">The sequence shown here is derived from an EMBL/GenBank/DDBJ whole genome shotgun (WGS) entry which is preliminary data.</text>
</comment>
<dbReference type="PROSITE" id="PS50893">
    <property type="entry name" value="ABC_TRANSPORTER_2"/>
    <property type="match status" value="2"/>
</dbReference>
<dbReference type="Gene3D" id="3.40.50.300">
    <property type="entry name" value="P-loop containing nucleotide triphosphate hydrolases"/>
    <property type="match status" value="2"/>
</dbReference>
<name>A0ABU9VRZ2_9CLOT</name>
<keyword evidence="3" id="KW-0547">Nucleotide-binding</keyword>
<accession>A0ABU9VRZ2</accession>
<dbReference type="GO" id="GO:0005524">
    <property type="term" value="F:ATP binding"/>
    <property type="evidence" value="ECO:0007669"/>
    <property type="project" value="UniProtKB-KW"/>
</dbReference>
<keyword evidence="1" id="KW-0813">Transport</keyword>
<dbReference type="InterPro" id="IPR027417">
    <property type="entry name" value="P-loop_NTPase"/>
</dbReference>
<evidence type="ECO:0000256" key="4">
    <source>
        <dbReference type="ARBA" id="ARBA00022840"/>
    </source>
</evidence>
<evidence type="ECO:0000256" key="3">
    <source>
        <dbReference type="ARBA" id="ARBA00022741"/>
    </source>
</evidence>
<evidence type="ECO:0000313" key="7">
    <source>
        <dbReference type="Proteomes" id="UP001407405"/>
    </source>
</evidence>
<feature type="domain" description="ABC transporter" evidence="5">
    <location>
        <begin position="7"/>
        <end position="242"/>
    </location>
</feature>
<feature type="domain" description="ABC transporter" evidence="5">
    <location>
        <begin position="241"/>
        <end position="494"/>
    </location>
</feature>
<evidence type="ECO:0000259" key="5">
    <source>
        <dbReference type="PROSITE" id="PS50893"/>
    </source>
</evidence>
<gene>
    <name evidence="6" type="ORF">AAIG11_05385</name>
</gene>
<dbReference type="EMBL" id="JBCITM010000004">
    <property type="protein sequence ID" value="MEN1759891.1"/>
    <property type="molecule type" value="Genomic_DNA"/>
</dbReference>
<keyword evidence="2" id="KW-0677">Repeat</keyword>
<reference evidence="6 7" key="1">
    <citation type="submission" date="2024-04" db="EMBL/GenBank/DDBJ databases">
        <title>Genome sequencing and metabolic network reconstruction of aminoacids and betaine degradation by Anoxynatronum sibiricum.</title>
        <authorList>
            <person name="Detkova E.N."/>
            <person name="Boltjanskaja Y.V."/>
            <person name="Mardanov A.V."/>
            <person name="Kevbrin V."/>
        </authorList>
    </citation>
    <scope>NUCLEOTIDE SEQUENCE [LARGE SCALE GENOMIC DNA]</scope>
    <source>
        <strain evidence="6 7">Z-7981</strain>
    </source>
</reference>
<sequence>MRGKVKLKVSGIEKSFPGVKALDSVHFEVQEGTVHALCGENGAGKSTLMKIINGIHNQDAGEIHIDGEQVAINNPQHAQQLGIAMIAQELNFVPELTVEENLFLGRLPGGSARVDWKKVRKSTIELLERENLPFKPTQLMKTLSISEIQQLEILKALSIDAQIIIMDEPTSSISNKEVEMLFQKIEQLRNQGRSVVYISHKLDEIFRIADEVTILRDGTVVGSYPIEELDEENIIRLMVGRKLDNVYPKEIFPVGKTIFEVKDFSSEGEFKGINFSVKRGEIVGFAGLVGSGRTEVMRALFGLDKHTSGSIYLNEQEIKINHPRDAIAAGIGMVTEDRKRSGIVPVRSIKENGSLASLEKFFFGGRLRWKKEEETNRQYFEKMDVKAPSLETLIQTLSGGNQQKVILAKWMMREPDLLIMDEPTRGIDVGNKFAIYQLMQDIAREGKAIIIVSSELPELLGMCDRIYVMNQGTITGELKREAFNQEVIMKYATM</sequence>
<dbReference type="Pfam" id="PF00005">
    <property type="entry name" value="ABC_tran"/>
    <property type="match status" value="2"/>
</dbReference>
<organism evidence="6 7">
    <name type="scientific">Anoxynatronum sibiricum</name>
    <dbReference type="NCBI Taxonomy" id="210623"/>
    <lineage>
        <taxon>Bacteria</taxon>
        <taxon>Bacillati</taxon>
        <taxon>Bacillota</taxon>
        <taxon>Clostridia</taxon>
        <taxon>Eubacteriales</taxon>
        <taxon>Clostridiaceae</taxon>
        <taxon>Anoxynatronum</taxon>
    </lineage>
</organism>
<keyword evidence="4 6" id="KW-0067">ATP-binding</keyword>
<dbReference type="PROSITE" id="PS00211">
    <property type="entry name" value="ABC_TRANSPORTER_1"/>
    <property type="match status" value="1"/>
</dbReference>
<evidence type="ECO:0000313" key="6">
    <source>
        <dbReference type="EMBL" id="MEN1759891.1"/>
    </source>
</evidence>
<evidence type="ECO:0000256" key="1">
    <source>
        <dbReference type="ARBA" id="ARBA00022448"/>
    </source>
</evidence>
<keyword evidence="7" id="KW-1185">Reference proteome</keyword>
<dbReference type="SMART" id="SM00382">
    <property type="entry name" value="AAA"/>
    <property type="match status" value="2"/>
</dbReference>
<dbReference type="CDD" id="cd03215">
    <property type="entry name" value="ABC_Carb_Monos_II"/>
    <property type="match status" value="1"/>
</dbReference>